<organism evidence="2 3">
    <name type="scientific">Prunus mume</name>
    <name type="common">Japanese apricot</name>
    <name type="synonym">Armeniaca mume</name>
    <dbReference type="NCBI Taxonomy" id="102107"/>
    <lineage>
        <taxon>Eukaryota</taxon>
        <taxon>Viridiplantae</taxon>
        <taxon>Streptophyta</taxon>
        <taxon>Embryophyta</taxon>
        <taxon>Tracheophyta</taxon>
        <taxon>Spermatophyta</taxon>
        <taxon>Magnoliopsida</taxon>
        <taxon>eudicotyledons</taxon>
        <taxon>Gunneridae</taxon>
        <taxon>Pentapetalae</taxon>
        <taxon>rosids</taxon>
        <taxon>fabids</taxon>
        <taxon>Rosales</taxon>
        <taxon>Rosaceae</taxon>
        <taxon>Amygdaloideae</taxon>
        <taxon>Amygdaleae</taxon>
        <taxon>Prunus</taxon>
    </lineage>
</organism>
<reference evidence="3" key="2">
    <citation type="submission" date="2025-08" db="UniProtKB">
        <authorList>
            <consortium name="RefSeq"/>
        </authorList>
    </citation>
    <scope>IDENTIFICATION</scope>
</reference>
<feature type="compositionally biased region" description="Polar residues" evidence="1">
    <location>
        <begin position="84"/>
        <end position="95"/>
    </location>
</feature>
<feature type="compositionally biased region" description="Basic residues" evidence="1">
    <location>
        <begin position="98"/>
        <end position="107"/>
    </location>
</feature>
<sequence length="211" mass="24969">MERYIDKSERQCLKWRKSCQQDYASINVVRCHWLRQKIFQQSPMLGGGKKLFEIQNYSYGSDRVVLNEISLHDSTISDLPLDSPMNQDSPIQQESRPIGRKAPKTKRGSNSTNDTTKVLEQIALNGTMKIERDMKRDANEKVMYKEFTGERKYARKQDMEKKDRETIAMDTSHMSLEIKSFWKLQRRDVMRRRLFRDDGPSNTDWLNDENH</sequence>
<proteinExistence type="predicted"/>
<accession>A0ABM1LP40</accession>
<evidence type="ECO:0000256" key="1">
    <source>
        <dbReference type="SAM" id="MobiDB-lite"/>
    </source>
</evidence>
<dbReference type="Proteomes" id="UP000694861">
    <property type="component" value="Linkage group LG4"/>
</dbReference>
<evidence type="ECO:0000313" key="2">
    <source>
        <dbReference type="Proteomes" id="UP000694861"/>
    </source>
</evidence>
<dbReference type="RefSeq" id="XP_016649167.1">
    <property type="nucleotide sequence ID" value="XM_016793681.1"/>
</dbReference>
<feature type="region of interest" description="Disordered" evidence="1">
    <location>
        <begin position="77"/>
        <end position="115"/>
    </location>
</feature>
<keyword evidence="2" id="KW-1185">Reference proteome</keyword>
<name>A0ABM1LP40_PRUMU</name>
<dbReference type="GeneID" id="103328983"/>
<protein>
    <submittedName>
        <fullName evidence="3">Uncharacterized protein LOC103328983 isoform X1</fullName>
    </submittedName>
</protein>
<gene>
    <name evidence="3" type="primary">LOC103328983</name>
</gene>
<evidence type="ECO:0000313" key="3">
    <source>
        <dbReference type="RefSeq" id="XP_016649167.1"/>
    </source>
</evidence>
<reference evidence="2" key="1">
    <citation type="journal article" date="2012" name="Nat. Commun.">
        <title>The genome of Prunus mume.</title>
        <authorList>
            <person name="Zhang Q."/>
            <person name="Chen W."/>
            <person name="Sun L."/>
            <person name="Zhao F."/>
            <person name="Huang B."/>
            <person name="Yang W."/>
            <person name="Tao Y."/>
            <person name="Wang J."/>
            <person name="Yuan Z."/>
            <person name="Fan G."/>
            <person name="Xing Z."/>
            <person name="Han C."/>
            <person name="Pan H."/>
            <person name="Zhong X."/>
            <person name="Shi W."/>
            <person name="Liang X."/>
            <person name="Du D."/>
            <person name="Sun F."/>
            <person name="Xu Z."/>
            <person name="Hao R."/>
            <person name="Lv T."/>
            <person name="Lv Y."/>
            <person name="Zheng Z."/>
            <person name="Sun M."/>
            <person name="Luo L."/>
            <person name="Cai M."/>
            <person name="Gao Y."/>
            <person name="Wang J."/>
            <person name="Yin Y."/>
            <person name="Xu X."/>
            <person name="Cheng T."/>
            <person name="Wang J."/>
        </authorList>
    </citation>
    <scope>NUCLEOTIDE SEQUENCE [LARGE SCALE GENOMIC DNA]</scope>
</reference>